<keyword evidence="3" id="KW-1185">Reference proteome</keyword>
<feature type="compositionally biased region" description="Polar residues" evidence="1">
    <location>
        <begin position="900"/>
        <end position="914"/>
    </location>
</feature>
<dbReference type="EMBL" id="JACHIL010000002">
    <property type="protein sequence ID" value="MBB5090619.1"/>
    <property type="molecule type" value="Genomic_DNA"/>
</dbReference>
<gene>
    <name evidence="2" type="ORF">HNQ68_001143</name>
</gene>
<dbReference type="RefSeq" id="WP_151159337.1">
    <property type="nucleotide sequence ID" value="NZ_JACHIL010000002.1"/>
</dbReference>
<name>A0A7W8AHU0_9HYPH</name>
<reference evidence="2 3" key="1">
    <citation type="submission" date="2020-08" db="EMBL/GenBank/DDBJ databases">
        <title>Genomic Encyclopedia of Type Strains, Phase IV (KMG-IV): sequencing the most valuable type-strain genomes for metagenomic binning, comparative biology and taxonomic classification.</title>
        <authorList>
            <person name="Goeker M."/>
        </authorList>
    </citation>
    <scope>NUCLEOTIDE SEQUENCE [LARGE SCALE GENOMIC DNA]</scope>
    <source>
        <strain evidence="2 3">DSM 25620</strain>
    </source>
</reference>
<protein>
    <recommendedName>
        <fullName evidence="4">Transglycosylase SLT domain-containing protein</fullName>
    </recommendedName>
</protein>
<feature type="region of interest" description="Disordered" evidence="1">
    <location>
        <begin position="894"/>
        <end position="914"/>
    </location>
</feature>
<evidence type="ECO:0008006" key="4">
    <source>
        <dbReference type="Google" id="ProtNLM"/>
    </source>
</evidence>
<proteinExistence type="predicted"/>
<comment type="caution">
    <text evidence="2">The sequence shown here is derived from an EMBL/GenBank/DDBJ whole genome shotgun (WGS) entry which is preliminary data.</text>
</comment>
<evidence type="ECO:0000256" key="1">
    <source>
        <dbReference type="SAM" id="MobiDB-lite"/>
    </source>
</evidence>
<accession>A0A7W8AHU0</accession>
<dbReference type="Proteomes" id="UP000531231">
    <property type="component" value="Unassembled WGS sequence"/>
</dbReference>
<sequence length="934" mass="100986">MVQIRPIEAGRTIDIGGVPDTRVDNSIGQGLAQVGNAISNHADMQNQMALRRQQMEEQVDDFATNQAFQRWQDDNALDFAKQQEGMAPSGKGFTDNVSGIYTKRSEEFLKSVPDSLKPKFAELVSTARNQWIDKGAAAEIDQRNNWYRTSITERQQTLQNQVFNDPTMFDAAKQDAHRTIDASGLSPTEKEKLKKQADEMFSLTIGEREVREAQANPASITGAADRLGVPAVGSDAIGVVVGKIIGVESGGNAKAKNPNSSAAGLGQFIDSTWLNMVRKYRPDIAGGKSNAELIALKTNPQLSREMTTAYTRENAQFLANQGIQQTPGNIYLAHFLGPRGAAQVLKADPNASIESIVGPAVVQANGFLRGKSAGDVAAWSAGKMGGKASSAGQTPADPRFANLSLSQRLSLYDQMNAAAQRGQTAIDAQATATYNSEKGALQLGIQTGEISSDQQILSSRMNDSDKATLLSALRSRQGDQVMTAQAMADFQNGVLSLDPYSSDGKKKVDAIGGVINQAVAPENRQAALESLVVQSGTVPQSTMNQLRAGAESQVPAEVEAALQAASRFSQINPSALGRRDGGSAVQKKVDDFDYYVNTLNLSPSDAARRIAEQNDPNKIRERKALEPAAKEFRKQIENTDIGAIFDDSWLPFNDPKLGFNEQQAAGIAADYLAIAEEQFYASGGNPELAKNRADAEMKRLYGTTEITGTKSVMKYPPEKFWPAKPNDGDPYGYVKDQLINDLAQAFPNDQLLNPTKGNDGYRGLVEGREVFIRNEGGLTEYRTMTRDSIMSRIVLVSTPETGSEIKSNQLPGYTVLYKDEQGNLQTLYGKQWRPDLSVVSAAARKQQDKRLETATRNQVSGLGMAEYMNGGDIPMGASSAWDSPEAQQVLPQPTVPNIPVPTSQTPTVKSGLDQQRTQLFQNAKDSGLLNAGGN</sequence>
<dbReference type="Gene3D" id="1.10.530.10">
    <property type="match status" value="1"/>
</dbReference>
<organism evidence="2 3">
    <name type="scientific">Pseudochrobactrum saccharolyticum</name>
    <dbReference type="NCBI Taxonomy" id="354352"/>
    <lineage>
        <taxon>Bacteria</taxon>
        <taxon>Pseudomonadati</taxon>
        <taxon>Pseudomonadota</taxon>
        <taxon>Alphaproteobacteria</taxon>
        <taxon>Hyphomicrobiales</taxon>
        <taxon>Brucellaceae</taxon>
        <taxon>Pseudochrobactrum</taxon>
    </lineage>
</organism>
<dbReference type="AlphaFoldDB" id="A0A7W8AHU0"/>
<dbReference type="InterPro" id="IPR023346">
    <property type="entry name" value="Lysozyme-like_dom_sf"/>
</dbReference>
<evidence type="ECO:0000313" key="2">
    <source>
        <dbReference type="EMBL" id="MBB5090619.1"/>
    </source>
</evidence>
<evidence type="ECO:0000313" key="3">
    <source>
        <dbReference type="Proteomes" id="UP000531231"/>
    </source>
</evidence>
<dbReference type="SUPFAM" id="SSF53955">
    <property type="entry name" value="Lysozyme-like"/>
    <property type="match status" value="1"/>
</dbReference>
<dbReference type="CDD" id="cd00442">
    <property type="entry name" value="Lyz-like"/>
    <property type="match status" value="1"/>
</dbReference>